<organism evidence="12 13">
    <name type="scientific">Dorcoceras hygrometricum</name>
    <dbReference type="NCBI Taxonomy" id="472368"/>
    <lineage>
        <taxon>Eukaryota</taxon>
        <taxon>Viridiplantae</taxon>
        <taxon>Streptophyta</taxon>
        <taxon>Embryophyta</taxon>
        <taxon>Tracheophyta</taxon>
        <taxon>Spermatophyta</taxon>
        <taxon>Magnoliopsida</taxon>
        <taxon>eudicotyledons</taxon>
        <taxon>Gunneridae</taxon>
        <taxon>Pentapetalae</taxon>
        <taxon>asterids</taxon>
        <taxon>lamiids</taxon>
        <taxon>Lamiales</taxon>
        <taxon>Gesneriaceae</taxon>
        <taxon>Didymocarpoideae</taxon>
        <taxon>Trichosporeae</taxon>
        <taxon>Loxocarpinae</taxon>
        <taxon>Dorcoceras</taxon>
    </lineage>
</organism>
<evidence type="ECO:0000256" key="4">
    <source>
        <dbReference type="ARBA" id="ARBA00022771"/>
    </source>
</evidence>
<evidence type="ECO:0000256" key="3">
    <source>
        <dbReference type="ARBA" id="ARBA00022737"/>
    </source>
</evidence>
<accession>A0A2Z7B3A6</accession>
<dbReference type="PROSITE" id="PS50157">
    <property type="entry name" value="ZINC_FINGER_C2H2_2"/>
    <property type="match status" value="2"/>
</dbReference>
<evidence type="ECO:0000256" key="6">
    <source>
        <dbReference type="ARBA" id="ARBA00023015"/>
    </source>
</evidence>
<dbReference type="OrthoDB" id="6077919at2759"/>
<keyword evidence="7" id="KW-0804">Transcription</keyword>
<dbReference type="PANTHER" id="PTHR26374:SF456">
    <property type="entry name" value="ZINC FINGER PROTEIN ZAT5-LIKE"/>
    <property type="match status" value="1"/>
</dbReference>
<dbReference type="GO" id="GO:0005634">
    <property type="term" value="C:nucleus"/>
    <property type="evidence" value="ECO:0007669"/>
    <property type="project" value="UniProtKB-SubCell"/>
</dbReference>
<keyword evidence="4 9" id="KW-0863">Zinc-finger</keyword>
<dbReference type="PANTHER" id="PTHR26374">
    <property type="entry name" value="ZINC FINGER PROTEIN ZAT5"/>
    <property type="match status" value="1"/>
</dbReference>
<evidence type="ECO:0000256" key="9">
    <source>
        <dbReference type="PROSITE-ProRule" id="PRU00042"/>
    </source>
</evidence>
<dbReference type="InterPro" id="IPR036236">
    <property type="entry name" value="Znf_C2H2_sf"/>
</dbReference>
<dbReference type="GO" id="GO:0008270">
    <property type="term" value="F:zinc ion binding"/>
    <property type="evidence" value="ECO:0007669"/>
    <property type="project" value="UniProtKB-KW"/>
</dbReference>
<dbReference type="AlphaFoldDB" id="A0A2Z7B3A6"/>
<evidence type="ECO:0000313" key="13">
    <source>
        <dbReference type="Proteomes" id="UP000250235"/>
    </source>
</evidence>
<dbReference type="PROSITE" id="PS00028">
    <property type="entry name" value="ZINC_FINGER_C2H2_1"/>
    <property type="match status" value="2"/>
</dbReference>
<evidence type="ECO:0000256" key="2">
    <source>
        <dbReference type="ARBA" id="ARBA00022723"/>
    </source>
</evidence>
<keyword evidence="2" id="KW-0479">Metal-binding</keyword>
<dbReference type="Gene3D" id="3.30.160.60">
    <property type="entry name" value="Classic Zinc Finger"/>
    <property type="match status" value="1"/>
</dbReference>
<dbReference type="InterPro" id="IPR013087">
    <property type="entry name" value="Znf_C2H2_type"/>
</dbReference>
<dbReference type="Pfam" id="PF13912">
    <property type="entry name" value="zf-C2H2_6"/>
    <property type="match status" value="2"/>
</dbReference>
<feature type="domain" description="C2H2-type" evidence="11">
    <location>
        <begin position="163"/>
        <end position="185"/>
    </location>
</feature>
<evidence type="ECO:0000256" key="7">
    <source>
        <dbReference type="ARBA" id="ARBA00023163"/>
    </source>
</evidence>
<evidence type="ECO:0000256" key="10">
    <source>
        <dbReference type="SAM" id="MobiDB-lite"/>
    </source>
</evidence>
<evidence type="ECO:0000256" key="1">
    <source>
        <dbReference type="ARBA" id="ARBA00004123"/>
    </source>
</evidence>
<protein>
    <submittedName>
        <fullName evidence="12">Nucleic acid binding protein</fullName>
    </submittedName>
</protein>
<evidence type="ECO:0000256" key="8">
    <source>
        <dbReference type="ARBA" id="ARBA00023242"/>
    </source>
</evidence>
<proteinExistence type="predicted"/>
<keyword evidence="3" id="KW-0677">Repeat</keyword>
<evidence type="ECO:0000259" key="11">
    <source>
        <dbReference type="PROSITE" id="PS50157"/>
    </source>
</evidence>
<keyword evidence="8" id="KW-0539">Nucleus</keyword>
<comment type="subcellular location">
    <subcellularLocation>
        <location evidence="1">Nucleus</location>
    </subcellularLocation>
</comment>
<dbReference type="Proteomes" id="UP000250235">
    <property type="component" value="Unassembled WGS sequence"/>
</dbReference>
<evidence type="ECO:0000256" key="5">
    <source>
        <dbReference type="ARBA" id="ARBA00022833"/>
    </source>
</evidence>
<dbReference type="SMART" id="SM00355">
    <property type="entry name" value="ZnF_C2H2"/>
    <property type="match status" value="2"/>
</dbReference>
<sequence length="250" mass="26922">MQGEEEAVIMIKGKRSKRPRPSSPLGLAILATSSSSTTDRHGGGGSVSVEFSGCSAYSGDQLTPSSADEEDEDLAHCLILLSGGGQSRESSQPRVAVAELYQCKTCNKSFPSFQALGGHRSSHKKTSNKPMIFIDEKPPSISRNKQESSLSAFDTGSSKCRIHECSLCGAEFTSGQALGGHMRRHRPIPQPASSSHGESQEVKRPRNLLSLDLNLPAQEDIDRAEQSSFPLASKEEVIVFSNSSLIDCHY</sequence>
<keyword evidence="13" id="KW-1185">Reference proteome</keyword>
<name>A0A2Z7B3A6_9LAMI</name>
<keyword evidence="6" id="KW-0805">Transcription regulation</keyword>
<dbReference type="EMBL" id="KV011790">
    <property type="protein sequence ID" value="KZV26027.1"/>
    <property type="molecule type" value="Genomic_DNA"/>
</dbReference>
<feature type="domain" description="C2H2-type" evidence="11">
    <location>
        <begin position="101"/>
        <end position="130"/>
    </location>
</feature>
<feature type="region of interest" description="Disordered" evidence="10">
    <location>
        <begin position="178"/>
        <end position="204"/>
    </location>
</feature>
<evidence type="ECO:0000313" key="12">
    <source>
        <dbReference type="EMBL" id="KZV26027.1"/>
    </source>
</evidence>
<keyword evidence="5" id="KW-0862">Zinc</keyword>
<dbReference type="SUPFAM" id="SSF57667">
    <property type="entry name" value="beta-beta-alpha zinc fingers"/>
    <property type="match status" value="1"/>
</dbReference>
<feature type="region of interest" description="Disordered" evidence="10">
    <location>
        <begin position="1"/>
        <end position="46"/>
    </location>
</feature>
<gene>
    <name evidence="12" type="ORF">F511_13905</name>
</gene>
<reference evidence="12 13" key="1">
    <citation type="journal article" date="2015" name="Proc. Natl. Acad. Sci. U.S.A.">
        <title>The resurrection genome of Boea hygrometrica: A blueprint for survival of dehydration.</title>
        <authorList>
            <person name="Xiao L."/>
            <person name="Yang G."/>
            <person name="Zhang L."/>
            <person name="Yang X."/>
            <person name="Zhao S."/>
            <person name="Ji Z."/>
            <person name="Zhou Q."/>
            <person name="Hu M."/>
            <person name="Wang Y."/>
            <person name="Chen M."/>
            <person name="Xu Y."/>
            <person name="Jin H."/>
            <person name="Xiao X."/>
            <person name="Hu G."/>
            <person name="Bao F."/>
            <person name="Hu Y."/>
            <person name="Wan P."/>
            <person name="Li L."/>
            <person name="Deng X."/>
            <person name="Kuang T."/>
            <person name="Xiang C."/>
            <person name="Zhu J.K."/>
            <person name="Oliver M.J."/>
            <person name="He Y."/>
        </authorList>
    </citation>
    <scope>NUCLEOTIDE SEQUENCE [LARGE SCALE GENOMIC DNA]</scope>
    <source>
        <strain evidence="13">cv. XS01</strain>
    </source>
</reference>